<proteinExistence type="predicted"/>
<dbReference type="RefSeq" id="WP_253966697.1">
    <property type="nucleotide sequence ID" value="NZ_JAMFTH010000001.1"/>
</dbReference>
<keyword evidence="3" id="KW-0201">Cytochrome c-type biogenesis</keyword>
<dbReference type="NCBIfam" id="NF010061">
    <property type="entry name" value="PRK13538.1"/>
    <property type="match status" value="1"/>
</dbReference>
<dbReference type="InterPro" id="IPR005895">
    <property type="entry name" value="ABC_transptr_haem_export_CcmA"/>
</dbReference>
<dbReference type="AlphaFoldDB" id="A0A9X2HWN9"/>
<dbReference type="InterPro" id="IPR027417">
    <property type="entry name" value="P-loop_NTPase"/>
</dbReference>
<comment type="caution">
    <text evidence="8">The sequence shown here is derived from an EMBL/GenBank/DDBJ whole genome shotgun (WGS) entry which is preliminary data.</text>
</comment>
<sequence>MSERETAEPVELAINGVSCVRDGRTLFTQLEYNCPRGTVLQVLGFNGAGKTTLLNALAGLLPCSEGEILWRGHPIRRSRAFTAEVFYLGHQVPVKPSLTVWENLHWLARLRGQAVAAEQGLQALAQVDLDAYHGALCRNLSAGQKRRVALAQLYLSGERLWILDEPFTAIDKEGVARLQDLLQQHAERGGIAVITSHQALELPGLKNLNLSDYQPLDAYDYA</sequence>
<evidence type="ECO:0000256" key="5">
    <source>
        <dbReference type="ARBA" id="ARBA00022967"/>
    </source>
</evidence>
<dbReference type="SUPFAM" id="SSF52540">
    <property type="entry name" value="P-loop containing nucleoside triphosphate hydrolases"/>
    <property type="match status" value="1"/>
</dbReference>
<dbReference type="EMBL" id="JAMFTH010000001">
    <property type="protein sequence ID" value="MCP8898419.1"/>
    <property type="molecule type" value="Genomic_DNA"/>
</dbReference>
<evidence type="ECO:0000256" key="6">
    <source>
        <dbReference type="ARBA" id="ARBA00023136"/>
    </source>
</evidence>
<keyword evidence="2" id="KW-0547">Nucleotide-binding</keyword>
<dbReference type="Pfam" id="PF00005">
    <property type="entry name" value="ABC_tran"/>
    <property type="match status" value="1"/>
</dbReference>
<keyword evidence="6" id="KW-0472">Membrane</keyword>
<dbReference type="PANTHER" id="PTHR43499:SF1">
    <property type="entry name" value="ABC TRANSPORTER I FAMILY MEMBER 1"/>
    <property type="match status" value="1"/>
</dbReference>
<dbReference type="GO" id="GO:0016887">
    <property type="term" value="F:ATP hydrolysis activity"/>
    <property type="evidence" value="ECO:0007669"/>
    <property type="project" value="InterPro"/>
</dbReference>
<dbReference type="GO" id="GO:0017004">
    <property type="term" value="P:cytochrome complex assembly"/>
    <property type="evidence" value="ECO:0007669"/>
    <property type="project" value="UniProtKB-KW"/>
</dbReference>
<evidence type="ECO:0000256" key="4">
    <source>
        <dbReference type="ARBA" id="ARBA00022840"/>
    </source>
</evidence>
<keyword evidence="5" id="KW-1278">Translocase</keyword>
<keyword evidence="9" id="KW-1185">Reference proteome</keyword>
<dbReference type="NCBIfam" id="TIGR01189">
    <property type="entry name" value="ccmA"/>
    <property type="match status" value="1"/>
</dbReference>
<dbReference type="PANTHER" id="PTHR43499">
    <property type="entry name" value="ABC TRANSPORTER I FAMILY MEMBER 1"/>
    <property type="match status" value="1"/>
</dbReference>
<feature type="domain" description="ABC transporter" evidence="7">
    <location>
        <begin position="12"/>
        <end position="222"/>
    </location>
</feature>
<reference evidence="8" key="1">
    <citation type="submission" date="2022-05" db="EMBL/GenBank/DDBJ databases">
        <authorList>
            <person name="Sun H.-N."/>
        </authorList>
    </citation>
    <scope>NUCLEOTIDE SEQUENCE</scope>
    <source>
        <strain evidence="8">HB14</strain>
    </source>
</reference>
<evidence type="ECO:0000256" key="3">
    <source>
        <dbReference type="ARBA" id="ARBA00022748"/>
    </source>
</evidence>
<dbReference type="PROSITE" id="PS50893">
    <property type="entry name" value="ABC_TRANSPORTER_2"/>
    <property type="match status" value="1"/>
</dbReference>
<name>A0A9X2HWN9_9GAMM</name>
<keyword evidence="1" id="KW-0813">Transport</keyword>
<dbReference type="PROSITE" id="PS00211">
    <property type="entry name" value="ABC_TRANSPORTER_1"/>
    <property type="match status" value="1"/>
</dbReference>
<dbReference type="GO" id="GO:0005524">
    <property type="term" value="F:ATP binding"/>
    <property type="evidence" value="ECO:0007669"/>
    <property type="project" value="UniProtKB-KW"/>
</dbReference>
<dbReference type="Proteomes" id="UP001139319">
    <property type="component" value="Unassembled WGS sequence"/>
</dbReference>
<protein>
    <submittedName>
        <fullName evidence="8">Cytochrome c biogenesis heme-transporting ATPase CcmA</fullName>
    </submittedName>
</protein>
<accession>A0A9X2HWN9</accession>
<evidence type="ECO:0000256" key="1">
    <source>
        <dbReference type="ARBA" id="ARBA00022448"/>
    </source>
</evidence>
<dbReference type="Gene3D" id="3.40.50.300">
    <property type="entry name" value="P-loop containing nucleotide triphosphate hydrolases"/>
    <property type="match status" value="1"/>
</dbReference>
<evidence type="ECO:0000259" key="7">
    <source>
        <dbReference type="PROSITE" id="PS50893"/>
    </source>
</evidence>
<evidence type="ECO:0000313" key="9">
    <source>
        <dbReference type="Proteomes" id="UP001139319"/>
    </source>
</evidence>
<dbReference type="GO" id="GO:0022857">
    <property type="term" value="F:transmembrane transporter activity"/>
    <property type="evidence" value="ECO:0007669"/>
    <property type="project" value="InterPro"/>
</dbReference>
<dbReference type="SMART" id="SM00382">
    <property type="entry name" value="AAA"/>
    <property type="match status" value="1"/>
</dbReference>
<keyword evidence="4" id="KW-0067">ATP-binding</keyword>
<dbReference type="InterPro" id="IPR003593">
    <property type="entry name" value="AAA+_ATPase"/>
</dbReference>
<evidence type="ECO:0000313" key="8">
    <source>
        <dbReference type="EMBL" id="MCP8898419.1"/>
    </source>
</evidence>
<evidence type="ECO:0000256" key="2">
    <source>
        <dbReference type="ARBA" id="ARBA00022741"/>
    </source>
</evidence>
<dbReference type="InterPro" id="IPR017871">
    <property type="entry name" value="ABC_transporter-like_CS"/>
</dbReference>
<organism evidence="8 9">
    <name type="scientific">Gilvimarinus xylanilyticus</name>
    <dbReference type="NCBI Taxonomy" id="2944139"/>
    <lineage>
        <taxon>Bacteria</taxon>
        <taxon>Pseudomonadati</taxon>
        <taxon>Pseudomonadota</taxon>
        <taxon>Gammaproteobacteria</taxon>
        <taxon>Cellvibrionales</taxon>
        <taxon>Cellvibrionaceae</taxon>
        <taxon>Gilvimarinus</taxon>
    </lineage>
</organism>
<reference evidence="8" key="2">
    <citation type="submission" date="2023-01" db="EMBL/GenBank/DDBJ databases">
        <title>Gilvimarinus xylanilyticus HB14 isolated from Caulerpa lentillifera aquaculture base in Hainan, China.</title>
        <authorList>
            <person name="Zhang Y.-J."/>
        </authorList>
    </citation>
    <scope>NUCLEOTIDE SEQUENCE</scope>
    <source>
        <strain evidence="8">HB14</strain>
    </source>
</reference>
<dbReference type="InterPro" id="IPR003439">
    <property type="entry name" value="ABC_transporter-like_ATP-bd"/>
</dbReference>
<gene>
    <name evidence="8" type="primary">ccmA</name>
    <name evidence="8" type="ORF">M6D89_03800</name>
</gene>